<dbReference type="Gene3D" id="3.20.20.190">
    <property type="entry name" value="Phosphatidylinositol (PI) phosphodiesterase"/>
    <property type="match status" value="1"/>
</dbReference>
<dbReference type="PANTHER" id="PTHR46211:SF1">
    <property type="entry name" value="GLYCEROPHOSPHODIESTER PHOSPHODIESTERASE, CYTOPLASMIC"/>
    <property type="match status" value="1"/>
</dbReference>
<dbReference type="GO" id="GO:0008081">
    <property type="term" value="F:phosphoric diester hydrolase activity"/>
    <property type="evidence" value="ECO:0007669"/>
    <property type="project" value="InterPro"/>
</dbReference>
<sequence length="247" mass="26124">MNDWGRPLWIAHRGGGRAAPENTLAAIHAGAAAGFRMVEFDVMLSRDGVPVLIHDDTLERTTDGRGAVAAHDFAALRRLDAGSWHGPAFAGEAIPTLGEAIDLLIGLDLDANIEIKPAPGHARATGDTVARMVAARWPAGRTLPLFSSFDFDALDAARARAPEVPRGLLFEAVPDDWRTQMRALGAVSLHCDHSRLDAERLADIVGAGIPLLCYTVNQADRAAALIAAGVRGLFTDCLDLPGQVAGC</sequence>
<dbReference type="OrthoDB" id="9795622at2"/>
<dbReference type="Proteomes" id="UP000005019">
    <property type="component" value="Unassembled WGS sequence"/>
</dbReference>
<dbReference type="GO" id="GO:0006629">
    <property type="term" value="P:lipid metabolic process"/>
    <property type="evidence" value="ECO:0007669"/>
    <property type="project" value="InterPro"/>
</dbReference>
<dbReference type="RefSeq" id="WP_008060451.1">
    <property type="nucleotide sequence ID" value="NZ_AFHG01000042.1"/>
</dbReference>
<feature type="domain" description="GP-PDE" evidence="1">
    <location>
        <begin position="7"/>
        <end position="245"/>
    </location>
</feature>
<accession>F5RBA3</accession>
<dbReference type="InterPro" id="IPR030395">
    <property type="entry name" value="GP_PDE_dom"/>
</dbReference>
<organism evidence="2 3">
    <name type="scientific">Methyloversatilis universalis (strain ATCC BAA-1314 / DSM 25237 / JCM 13912 / CCUG 52030 / FAM5)</name>
    <dbReference type="NCBI Taxonomy" id="1000565"/>
    <lineage>
        <taxon>Bacteria</taxon>
        <taxon>Pseudomonadati</taxon>
        <taxon>Pseudomonadota</taxon>
        <taxon>Betaproteobacteria</taxon>
        <taxon>Nitrosomonadales</taxon>
        <taxon>Sterolibacteriaceae</taxon>
        <taxon>Methyloversatilis</taxon>
    </lineage>
</organism>
<reference evidence="2 3" key="1">
    <citation type="journal article" date="2011" name="J. Bacteriol.">
        <title>Genome sequence of Methyloversatilis universalis FAM5T, a methylotrophic representative of the order Rhodocyclales.</title>
        <authorList>
            <person name="Kittichotirat W."/>
            <person name="Good N.M."/>
            <person name="Hall R."/>
            <person name="Bringel F."/>
            <person name="Lajus A."/>
            <person name="Medigue C."/>
            <person name="Smalley N.E."/>
            <person name="Beck D."/>
            <person name="Bumgarner R."/>
            <person name="Vuilleumier S."/>
            <person name="Kalyuzhnaya M.G."/>
        </authorList>
    </citation>
    <scope>NUCLEOTIDE SEQUENCE [LARGE SCALE GENOMIC DNA]</scope>
    <source>
        <strain evidence="3">ATCC BAA-1314 / JCM 13912 / FAM5</strain>
    </source>
</reference>
<evidence type="ECO:0000313" key="3">
    <source>
        <dbReference type="Proteomes" id="UP000005019"/>
    </source>
</evidence>
<dbReference type="AlphaFoldDB" id="F5RBA3"/>
<dbReference type="SUPFAM" id="SSF51695">
    <property type="entry name" value="PLC-like phosphodiesterases"/>
    <property type="match status" value="1"/>
</dbReference>
<evidence type="ECO:0000313" key="2">
    <source>
        <dbReference type="EMBL" id="EGK72239.1"/>
    </source>
</evidence>
<dbReference type="NCBIfam" id="NF006989">
    <property type="entry name" value="PRK09454.1"/>
    <property type="match status" value="1"/>
</dbReference>
<protein>
    <submittedName>
        <fullName evidence="2">Glycerophosphoryl diester phosphodiesterase</fullName>
    </submittedName>
</protein>
<dbReference type="PROSITE" id="PS51704">
    <property type="entry name" value="GP_PDE"/>
    <property type="match status" value="1"/>
</dbReference>
<dbReference type="Pfam" id="PF03009">
    <property type="entry name" value="GDPD"/>
    <property type="match status" value="1"/>
</dbReference>
<dbReference type="eggNOG" id="COG0584">
    <property type="taxonomic scope" value="Bacteria"/>
</dbReference>
<dbReference type="STRING" id="1000565.METUNv1_01543"/>
<evidence type="ECO:0000259" key="1">
    <source>
        <dbReference type="PROSITE" id="PS51704"/>
    </source>
</evidence>
<name>F5RBA3_METUF</name>
<comment type="caution">
    <text evidence="2">The sequence shown here is derived from an EMBL/GenBank/DDBJ whole genome shotgun (WGS) entry which is preliminary data.</text>
</comment>
<dbReference type="PANTHER" id="PTHR46211">
    <property type="entry name" value="GLYCEROPHOSPHORYL DIESTER PHOSPHODIESTERASE"/>
    <property type="match status" value="1"/>
</dbReference>
<proteinExistence type="predicted"/>
<dbReference type="InterPro" id="IPR017946">
    <property type="entry name" value="PLC-like_Pdiesterase_TIM-brl"/>
</dbReference>
<dbReference type="EMBL" id="AFHG01000042">
    <property type="protein sequence ID" value="EGK72239.1"/>
    <property type="molecule type" value="Genomic_DNA"/>
</dbReference>
<keyword evidence="3" id="KW-1185">Reference proteome</keyword>
<gene>
    <name evidence="2" type="ORF">METUNv1_01543</name>
</gene>